<comment type="caution">
    <text evidence="3">The sequence shown here is derived from an EMBL/GenBank/DDBJ whole genome shotgun (WGS) entry which is preliminary data.</text>
</comment>
<organism evidence="3 4">
    <name type="scientific">Oceanobacillus kimchii</name>
    <dbReference type="NCBI Taxonomy" id="746691"/>
    <lineage>
        <taxon>Bacteria</taxon>
        <taxon>Bacillati</taxon>
        <taxon>Bacillota</taxon>
        <taxon>Bacilli</taxon>
        <taxon>Bacillales</taxon>
        <taxon>Bacillaceae</taxon>
        <taxon>Oceanobacillus</taxon>
    </lineage>
</organism>
<evidence type="ECO:0000259" key="2">
    <source>
        <dbReference type="Pfam" id="PF02481"/>
    </source>
</evidence>
<evidence type="ECO:0000313" key="3">
    <source>
        <dbReference type="EMBL" id="GLO65981.1"/>
    </source>
</evidence>
<dbReference type="RefSeq" id="WP_017796658.1">
    <property type="nucleotide sequence ID" value="NZ_BSKO01000001.1"/>
</dbReference>
<dbReference type="PANTHER" id="PTHR43022">
    <property type="entry name" value="PROTEIN SMF"/>
    <property type="match status" value="1"/>
</dbReference>
<reference evidence="3 4" key="1">
    <citation type="submission" date="2023-02" db="EMBL/GenBank/DDBJ databases">
        <title>Oceanobacillus kimchii IFOP_LL358 isolated form Alexandrium catenella lab strain.</title>
        <authorList>
            <person name="Gajardo G."/>
            <person name="Ueki S."/>
            <person name="Maruyama F."/>
        </authorList>
    </citation>
    <scope>NUCLEOTIDE SEQUENCE [LARGE SCALE GENOMIC DNA]</scope>
    <source>
        <strain evidence="3 4">IFOP_LL358</strain>
    </source>
</reference>
<comment type="similarity">
    <text evidence="1">Belongs to the DprA/Smf family.</text>
</comment>
<evidence type="ECO:0000256" key="1">
    <source>
        <dbReference type="ARBA" id="ARBA00006525"/>
    </source>
</evidence>
<dbReference type="SUPFAM" id="SSF102405">
    <property type="entry name" value="MCP/YpsA-like"/>
    <property type="match status" value="1"/>
</dbReference>
<evidence type="ECO:0000313" key="4">
    <source>
        <dbReference type="Proteomes" id="UP001275436"/>
    </source>
</evidence>
<dbReference type="NCBIfam" id="TIGR00732">
    <property type="entry name" value="dprA"/>
    <property type="match status" value="1"/>
</dbReference>
<dbReference type="Gene3D" id="3.40.50.450">
    <property type="match status" value="1"/>
</dbReference>
<feature type="domain" description="Smf/DprA SLOG" evidence="2">
    <location>
        <begin position="79"/>
        <end position="287"/>
    </location>
</feature>
<name>A0ABQ5TJT7_9BACI</name>
<sequence>MELLKAKIVHLSRCRSITRSLLRNILQLDPSLNKTYQSSASQLSGWLHISLKKAEYIYSDLHNVGLQKQVIKDMQLYQTVTIVDEYYPPMLNTIKDAPIVLYTLGDVDILKKLPSLSVIGTRNPTSQAQRKMAVILPLIQQGWVIVSGMARGIDSFAHQMALYHNGKTIAVLGGGFHHIYPSEHLPLFHEITQKGLVITEYPPDQPPKRHQFPERNRIISGLTMGTLVIEAMERSGTLITVDQALDQGREVFAIPGNPWVQQTKGCHQMIQDGAKLVQETKDITIEYEGILLEN</sequence>
<gene>
    <name evidence="3" type="ORF">MACH08_17650</name>
</gene>
<dbReference type="Proteomes" id="UP001275436">
    <property type="component" value="Unassembled WGS sequence"/>
</dbReference>
<dbReference type="Pfam" id="PF02481">
    <property type="entry name" value="DNA_processg_A"/>
    <property type="match status" value="1"/>
</dbReference>
<proteinExistence type="inferred from homology"/>
<keyword evidence="4" id="KW-1185">Reference proteome</keyword>
<dbReference type="PANTHER" id="PTHR43022:SF1">
    <property type="entry name" value="PROTEIN SMF"/>
    <property type="match status" value="1"/>
</dbReference>
<accession>A0ABQ5TJT7</accession>
<dbReference type="InterPro" id="IPR057666">
    <property type="entry name" value="DrpA_SLOG"/>
</dbReference>
<dbReference type="InterPro" id="IPR003488">
    <property type="entry name" value="DprA"/>
</dbReference>
<dbReference type="EMBL" id="BSKO01000001">
    <property type="protein sequence ID" value="GLO65981.1"/>
    <property type="molecule type" value="Genomic_DNA"/>
</dbReference>
<protein>
    <submittedName>
        <fullName evidence="3">DNA processing protein DprA</fullName>
    </submittedName>
</protein>